<proteinExistence type="predicted"/>
<keyword evidence="2" id="KW-1185">Reference proteome</keyword>
<evidence type="ECO:0000313" key="2">
    <source>
        <dbReference type="Proteomes" id="UP000265520"/>
    </source>
</evidence>
<dbReference type="AlphaFoldDB" id="A0A392NNZ1"/>
<accession>A0A392NNZ1</accession>
<protein>
    <submittedName>
        <fullName evidence="1">Uncharacterized protein</fullName>
    </submittedName>
</protein>
<dbReference type="Proteomes" id="UP000265520">
    <property type="component" value="Unassembled WGS sequence"/>
</dbReference>
<name>A0A392NNZ1_9FABA</name>
<organism evidence="1 2">
    <name type="scientific">Trifolium medium</name>
    <dbReference type="NCBI Taxonomy" id="97028"/>
    <lineage>
        <taxon>Eukaryota</taxon>
        <taxon>Viridiplantae</taxon>
        <taxon>Streptophyta</taxon>
        <taxon>Embryophyta</taxon>
        <taxon>Tracheophyta</taxon>
        <taxon>Spermatophyta</taxon>
        <taxon>Magnoliopsida</taxon>
        <taxon>eudicotyledons</taxon>
        <taxon>Gunneridae</taxon>
        <taxon>Pentapetalae</taxon>
        <taxon>rosids</taxon>
        <taxon>fabids</taxon>
        <taxon>Fabales</taxon>
        <taxon>Fabaceae</taxon>
        <taxon>Papilionoideae</taxon>
        <taxon>50 kb inversion clade</taxon>
        <taxon>NPAAA clade</taxon>
        <taxon>Hologalegina</taxon>
        <taxon>IRL clade</taxon>
        <taxon>Trifolieae</taxon>
        <taxon>Trifolium</taxon>
    </lineage>
</organism>
<sequence>MSGGNLKNACLTTSYFLPNKMNFHLNMLGTLMLHMITRERNGANIVTIYQRGLRDRKMELHKKIVNPTPLRGNICNTSIFGFSTRTRENQLPFGRSRDKVVT</sequence>
<comment type="caution">
    <text evidence="1">The sequence shown here is derived from an EMBL/GenBank/DDBJ whole genome shotgun (WGS) entry which is preliminary data.</text>
</comment>
<dbReference type="EMBL" id="LXQA010046626">
    <property type="protein sequence ID" value="MCI01618.1"/>
    <property type="molecule type" value="Genomic_DNA"/>
</dbReference>
<reference evidence="1 2" key="1">
    <citation type="journal article" date="2018" name="Front. Plant Sci.">
        <title>Red Clover (Trifolium pratense) and Zigzag Clover (T. medium) - A Picture of Genomic Similarities and Differences.</title>
        <authorList>
            <person name="Dluhosova J."/>
            <person name="Istvanek J."/>
            <person name="Nedelnik J."/>
            <person name="Repkova J."/>
        </authorList>
    </citation>
    <scope>NUCLEOTIDE SEQUENCE [LARGE SCALE GENOMIC DNA]</scope>
    <source>
        <strain evidence="2">cv. 10/8</strain>
        <tissue evidence="1">Leaf</tissue>
    </source>
</reference>
<evidence type="ECO:0000313" key="1">
    <source>
        <dbReference type="EMBL" id="MCI01618.1"/>
    </source>
</evidence>